<gene>
    <name evidence="2" type="ORF">FPZ11_17975</name>
</gene>
<sequence>MRFELVCAGLPEPELNVDVFDAAGRFLGCVDMLYREERVVIEYLGMLHGASWARDVERLAALRAAGWTVIEVTAPLLSDTVELVRRVRVALGR</sequence>
<keyword evidence="3" id="KW-1185">Reference proteome</keyword>
<dbReference type="AlphaFoldDB" id="A0A5B8M7L6"/>
<accession>A0A5B8M7L6</accession>
<name>A0A5B8M7L6_9MICO</name>
<reference evidence="2 3" key="1">
    <citation type="submission" date="2019-07" db="EMBL/GenBank/DDBJ databases">
        <title>Full genome sequence of Humibacter sp. WJ7-1.</title>
        <authorList>
            <person name="Im W.-T."/>
        </authorList>
    </citation>
    <scope>NUCLEOTIDE SEQUENCE [LARGE SCALE GENOMIC DNA]</scope>
    <source>
        <strain evidence="2 3">WJ7-1</strain>
    </source>
</reference>
<dbReference type="InterPro" id="IPR011335">
    <property type="entry name" value="Restrct_endonuc-II-like"/>
</dbReference>
<proteinExistence type="predicted"/>
<dbReference type="Proteomes" id="UP000320216">
    <property type="component" value="Chromosome"/>
</dbReference>
<dbReference type="Pfam" id="PF04480">
    <property type="entry name" value="DUF559"/>
    <property type="match status" value="1"/>
</dbReference>
<dbReference type="SUPFAM" id="SSF52980">
    <property type="entry name" value="Restriction endonuclease-like"/>
    <property type="match status" value="1"/>
</dbReference>
<evidence type="ECO:0000313" key="3">
    <source>
        <dbReference type="Proteomes" id="UP000320216"/>
    </source>
</evidence>
<dbReference type="InterPro" id="IPR007569">
    <property type="entry name" value="DUF559"/>
</dbReference>
<protein>
    <submittedName>
        <fullName evidence="2">DUF559 domain-containing protein</fullName>
    </submittedName>
</protein>
<dbReference type="OrthoDB" id="3173471at2"/>
<dbReference type="EMBL" id="CP042305">
    <property type="protein sequence ID" value="QDZ16386.1"/>
    <property type="molecule type" value="Genomic_DNA"/>
</dbReference>
<organism evidence="2 3">
    <name type="scientific">Humibacter ginsenosidimutans</name>
    <dbReference type="NCBI Taxonomy" id="2599293"/>
    <lineage>
        <taxon>Bacteria</taxon>
        <taxon>Bacillati</taxon>
        <taxon>Actinomycetota</taxon>
        <taxon>Actinomycetes</taxon>
        <taxon>Micrococcales</taxon>
        <taxon>Microbacteriaceae</taxon>
        <taxon>Humibacter</taxon>
    </lineage>
</organism>
<dbReference type="KEGG" id="huw:FPZ11_17975"/>
<dbReference type="RefSeq" id="WP_146322390.1">
    <property type="nucleotide sequence ID" value="NZ_CP042305.1"/>
</dbReference>
<evidence type="ECO:0000259" key="1">
    <source>
        <dbReference type="Pfam" id="PF04480"/>
    </source>
</evidence>
<evidence type="ECO:0000313" key="2">
    <source>
        <dbReference type="EMBL" id="QDZ16386.1"/>
    </source>
</evidence>
<feature type="domain" description="DUF559" evidence="1">
    <location>
        <begin position="30"/>
        <end position="72"/>
    </location>
</feature>